<protein>
    <submittedName>
        <fullName evidence="9">2,5-didehydrogluconate reductase</fullName>
    </submittedName>
    <submittedName>
        <fullName evidence="10">Aldo/keto reductase</fullName>
    </submittedName>
</protein>
<proteinExistence type="inferred from homology"/>
<dbReference type="PIRSF" id="PIRSF000097">
    <property type="entry name" value="AKR"/>
    <property type="match status" value="1"/>
</dbReference>
<comment type="similarity">
    <text evidence="1">Belongs to the aldo/keto reductase family.</text>
</comment>
<evidence type="ECO:0000313" key="9">
    <source>
        <dbReference type="EMBL" id="RCK48587.1"/>
    </source>
</evidence>
<reference evidence="10 11" key="2">
    <citation type="submission" date="2017-08" db="EMBL/GenBank/DDBJ databases">
        <authorList>
            <person name="de Groot N.N."/>
        </authorList>
    </citation>
    <scope>NUCLEOTIDE SEQUENCE [LARGE SCALE GENOMIC DNA]</scope>
    <source>
        <strain evidence="10 11">USBA 78</strain>
    </source>
</reference>
<dbReference type="FunFam" id="3.20.20.100:FF:000002">
    <property type="entry name" value="2,5-diketo-D-gluconic acid reductase A"/>
    <property type="match status" value="1"/>
</dbReference>
<evidence type="ECO:0000256" key="3">
    <source>
        <dbReference type="ARBA" id="ARBA00023002"/>
    </source>
</evidence>
<organism evidence="9 12">
    <name type="scientific">Thalassospira xiamenensis</name>
    <dbReference type="NCBI Taxonomy" id="220697"/>
    <lineage>
        <taxon>Bacteria</taxon>
        <taxon>Pseudomonadati</taxon>
        <taxon>Pseudomonadota</taxon>
        <taxon>Alphaproteobacteria</taxon>
        <taxon>Rhodospirillales</taxon>
        <taxon>Thalassospiraceae</taxon>
        <taxon>Thalassospira</taxon>
    </lineage>
</organism>
<dbReference type="PROSITE" id="PS00062">
    <property type="entry name" value="ALDOKETO_REDUCTASE_2"/>
    <property type="match status" value="1"/>
</dbReference>
<gene>
    <name evidence="10" type="ORF">SAMN05428964_101644</name>
    <name evidence="9" type="ORF">TH44_15840</name>
</gene>
<sequence>MIFRNWQGTKIPALGFGTYELDNAAAEHMVAEAAKIGYRHFDTAQMYHNEEGVGRGLKSSGLARDDYFLTTKIWPDKFQSGDLQTSVVESLRKLDLDHVDLLLLHWPNDEIPLRETIAALNEVKNLGMTRLIGISNFPTALIERAVGHSDAPLAVNQVEYHPYLDQSKVLECVRSHDMLLTAYCPLARAKVMNDETLVAIAKSYGKSPAQVTLRWLLQQDGVMAIPKSGSPKNARANFDIFDFELSDADMADIHELAKPDGRLIDPEFAPEWDRAA</sequence>
<dbReference type="InterPro" id="IPR036812">
    <property type="entry name" value="NAD(P)_OxRdtase_dom_sf"/>
</dbReference>
<evidence type="ECO:0000313" key="10">
    <source>
        <dbReference type="EMBL" id="SOB92781.1"/>
    </source>
</evidence>
<dbReference type="Gene3D" id="3.20.20.100">
    <property type="entry name" value="NADP-dependent oxidoreductase domain"/>
    <property type="match status" value="1"/>
</dbReference>
<keyword evidence="3" id="KW-0560">Oxidoreductase</keyword>
<dbReference type="InterPro" id="IPR023210">
    <property type="entry name" value="NADP_OxRdtase_dom"/>
</dbReference>
<dbReference type="EMBL" id="OBMM01000001">
    <property type="protein sequence ID" value="SOB92781.1"/>
    <property type="molecule type" value="Genomic_DNA"/>
</dbReference>
<evidence type="ECO:0000256" key="1">
    <source>
        <dbReference type="ARBA" id="ARBA00007905"/>
    </source>
</evidence>
<evidence type="ECO:0000256" key="5">
    <source>
        <dbReference type="PIRSR" id="PIRSR000097-1"/>
    </source>
</evidence>
<evidence type="ECO:0000259" key="8">
    <source>
        <dbReference type="Pfam" id="PF00248"/>
    </source>
</evidence>
<dbReference type="PROSITE" id="PS00798">
    <property type="entry name" value="ALDOKETO_REDUCTASE_1"/>
    <property type="match status" value="1"/>
</dbReference>
<dbReference type="GO" id="GO:0051596">
    <property type="term" value="P:methylglyoxal catabolic process"/>
    <property type="evidence" value="ECO:0007669"/>
    <property type="project" value="TreeGrafter"/>
</dbReference>
<dbReference type="PRINTS" id="PR00069">
    <property type="entry name" value="ALDKETRDTASE"/>
</dbReference>
<comment type="catalytic activity">
    <reaction evidence="4">
        <text>hydroxyacetone + NADP(+) = methylglyoxal + NADPH + H(+)</text>
        <dbReference type="Rhea" id="RHEA:27986"/>
        <dbReference type="ChEBI" id="CHEBI:15378"/>
        <dbReference type="ChEBI" id="CHEBI:17158"/>
        <dbReference type="ChEBI" id="CHEBI:27957"/>
        <dbReference type="ChEBI" id="CHEBI:57783"/>
        <dbReference type="ChEBI" id="CHEBI:58349"/>
    </reaction>
</comment>
<dbReference type="Proteomes" id="UP000252266">
    <property type="component" value="Unassembled WGS sequence"/>
</dbReference>
<evidence type="ECO:0000313" key="11">
    <source>
        <dbReference type="Proteomes" id="UP000219068"/>
    </source>
</evidence>
<evidence type="ECO:0000256" key="2">
    <source>
        <dbReference type="ARBA" id="ARBA00022857"/>
    </source>
</evidence>
<dbReference type="PANTHER" id="PTHR43827:SF3">
    <property type="entry name" value="NADP-DEPENDENT OXIDOREDUCTASE DOMAIN-CONTAINING PROTEIN"/>
    <property type="match status" value="1"/>
</dbReference>
<dbReference type="InterPro" id="IPR020471">
    <property type="entry name" value="AKR"/>
</dbReference>
<dbReference type="EMBL" id="JPWJ01000008">
    <property type="protein sequence ID" value="RCK48587.1"/>
    <property type="molecule type" value="Genomic_DNA"/>
</dbReference>
<feature type="active site" description="Proton donor" evidence="5">
    <location>
        <position position="47"/>
    </location>
</feature>
<feature type="binding site" evidence="6">
    <location>
        <position position="105"/>
    </location>
    <ligand>
        <name>substrate</name>
    </ligand>
</feature>
<evidence type="ECO:0000256" key="4">
    <source>
        <dbReference type="ARBA" id="ARBA00049445"/>
    </source>
</evidence>
<dbReference type="SUPFAM" id="SSF51430">
    <property type="entry name" value="NAD(P)-linked oxidoreductase"/>
    <property type="match status" value="1"/>
</dbReference>
<feature type="site" description="Lowers pKa of active site Tyr" evidence="7">
    <location>
        <position position="72"/>
    </location>
</feature>
<feature type="domain" description="NADP-dependent oxidoreductase" evidence="8">
    <location>
        <begin position="14"/>
        <end position="257"/>
    </location>
</feature>
<dbReference type="Proteomes" id="UP000219068">
    <property type="component" value="Unassembled WGS sequence"/>
</dbReference>
<dbReference type="GO" id="GO:1990002">
    <property type="term" value="F:methylglyoxal reductase (NADPH) (acetol producing) activity"/>
    <property type="evidence" value="ECO:0007669"/>
    <property type="project" value="TreeGrafter"/>
</dbReference>
<accession>A0A154KUC7</accession>
<evidence type="ECO:0000256" key="7">
    <source>
        <dbReference type="PIRSR" id="PIRSR000097-3"/>
    </source>
</evidence>
<keyword evidence="2" id="KW-0521">NADP</keyword>
<evidence type="ECO:0000256" key="6">
    <source>
        <dbReference type="PIRSR" id="PIRSR000097-2"/>
    </source>
</evidence>
<reference evidence="9 12" key="1">
    <citation type="submission" date="2014-07" db="EMBL/GenBank/DDBJ databases">
        <title>Draft genome sequence of Thalassospira xiamenensis IB13.</title>
        <authorList>
            <person name="Lai Q."/>
            <person name="Shao Z."/>
        </authorList>
    </citation>
    <scope>NUCLEOTIDE SEQUENCE [LARGE SCALE GENOMIC DNA]</scope>
    <source>
        <strain evidence="9 12">IB13</strain>
    </source>
</reference>
<dbReference type="AlphaFoldDB" id="A0A154KUC7"/>
<dbReference type="RefSeq" id="WP_062959644.1">
    <property type="nucleotide sequence ID" value="NZ_JPWD01000003.1"/>
</dbReference>
<dbReference type="PANTHER" id="PTHR43827">
    <property type="entry name" value="2,5-DIKETO-D-GLUCONIC ACID REDUCTASE"/>
    <property type="match status" value="1"/>
</dbReference>
<name>A0A154KUC7_9PROT</name>
<dbReference type="InterPro" id="IPR018170">
    <property type="entry name" value="Aldo/ket_reductase_CS"/>
</dbReference>
<evidence type="ECO:0000313" key="12">
    <source>
        <dbReference type="Proteomes" id="UP000252266"/>
    </source>
</evidence>
<dbReference type="Pfam" id="PF00248">
    <property type="entry name" value="Aldo_ket_red"/>
    <property type="match status" value="1"/>
</dbReference>